<dbReference type="InterPro" id="IPR016047">
    <property type="entry name" value="M23ase_b-sheet_dom"/>
</dbReference>
<dbReference type="PANTHER" id="PTHR21666:SF289">
    <property type="entry name" value="L-ALA--D-GLU ENDOPEPTIDASE"/>
    <property type="match status" value="1"/>
</dbReference>
<protein>
    <recommendedName>
        <fullName evidence="4">M23ase beta-sheet core domain-containing protein</fullName>
    </recommendedName>
</protein>
<dbReference type="Gene3D" id="2.70.70.10">
    <property type="entry name" value="Glucose Permease (Domain IIA)"/>
    <property type="match status" value="1"/>
</dbReference>
<dbReference type="Pfam" id="PF01551">
    <property type="entry name" value="Peptidase_M23"/>
    <property type="match status" value="1"/>
</dbReference>
<feature type="chain" id="PRO_5026920000" description="M23ase beta-sheet core domain-containing protein" evidence="3">
    <location>
        <begin position="21"/>
        <end position="587"/>
    </location>
</feature>
<evidence type="ECO:0000256" key="3">
    <source>
        <dbReference type="SAM" id="SignalP"/>
    </source>
</evidence>
<feature type="compositionally biased region" description="Polar residues" evidence="2">
    <location>
        <begin position="554"/>
        <end position="564"/>
    </location>
</feature>
<dbReference type="GO" id="GO:0004222">
    <property type="term" value="F:metalloendopeptidase activity"/>
    <property type="evidence" value="ECO:0007669"/>
    <property type="project" value="TreeGrafter"/>
</dbReference>
<keyword evidence="1 3" id="KW-0732">Signal</keyword>
<feature type="compositionally biased region" description="Basic and acidic residues" evidence="2">
    <location>
        <begin position="122"/>
        <end position="132"/>
    </location>
</feature>
<dbReference type="CDD" id="cd12797">
    <property type="entry name" value="M23_peptidase"/>
    <property type="match status" value="1"/>
</dbReference>
<feature type="domain" description="M23ase beta-sheet core" evidence="4">
    <location>
        <begin position="198"/>
        <end position="300"/>
    </location>
</feature>
<feature type="compositionally biased region" description="Basic and acidic residues" evidence="2">
    <location>
        <begin position="351"/>
        <end position="389"/>
    </location>
</feature>
<feature type="compositionally biased region" description="Basic and acidic residues" evidence="2">
    <location>
        <begin position="520"/>
        <end position="529"/>
    </location>
</feature>
<dbReference type="InterPro" id="IPR050570">
    <property type="entry name" value="Cell_wall_metabolism_enzyme"/>
</dbReference>
<evidence type="ECO:0000313" key="5">
    <source>
        <dbReference type="EMBL" id="CAA9576854.1"/>
    </source>
</evidence>
<evidence type="ECO:0000256" key="2">
    <source>
        <dbReference type="SAM" id="MobiDB-lite"/>
    </source>
</evidence>
<feature type="compositionally biased region" description="Low complexity" evidence="2">
    <location>
        <begin position="45"/>
        <end position="57"/>
    </location>
</feature>
<dbReference type="InterPro" id="IPR011055">
    <property type="entry name" value="Dup_hybrid_motif"/>
</dbReference>
<feature type="region of interest" description="Disordered" evidence="2">
    <location>
        <begin position="329"/>
        <end position="587"/>
    </location>
</feature>
<dbReference type="EMBL" id="CADCWF010000309">
    <property type="protein sequence ID" value="CAA9576854.1"/>
    <property type="molecule type" value="Genomic_DNA"/>
</dbReference>
<feature type="signal peptide" evidence="3">
    <location>
        <begin position="1"/>
        <end position="20"/>
    </location>
</feature>
<proteinExistence type="predicted"/>
<name>A0A6J4VEG1_9BACT</name>
<feature type="compositionally biased region" description="Basic and acidic residues" evidence="2">
    <location>
        <begin position="424"/>
        <end position="434"/>
    </location>
</feature>
<reference evidence="5" key="1">
    <citation type="submission" date="2020-02" db="EMBL/GenBank/DDBJ databases">
        <authorList>
            <person name="Meier V. D."/>
        </authorList>
    </citation>
    <scope>NUCLEOTIDE SEQUENCE</scope>
    <source>
        <strain evidence="5">AVDCRST_MAG59</strain>
    </source>
</reference>
<feature type="compositionally biased region" description="Basic and acidic residues" evidence="2">
    <location>
        <begin position="461"/>
        <end position="484"/>
    </location>
</feature>
<feature type="compositionally biased region" description="Basic and acidic residues" evidence="2">
    <location>
        <begin position="537"/>
        <end position="553"/>
    </location>
</feature>
<evidence type="ECO:0000259" key="4">
    <source>
        <dbReference type="Pfam" id="PF01551"/>
    </source>
</evidence>
<feature type="compositionally biased region" description="Basic and acidic residues" evidence="2">
    <location>
        <begin position="496"/>
        <end position="505"/>
    </location>
</feature>
<feature type="compositionally biased region" description="Low complexity" evidence="2">
    <location>
        <begin position="12"/>
        <end position="22"/>
    </location>
</feature>
<accession>A0A6J4VEG1</accession>
<evidence type="ECO:0000256" key="1">
    <source>
        <dbReference type="ARBA" id="ARBA00022729"/>
    </source>
</evidence>
<gene>
    <name evidence="5" type="ORF">AVDCRST_MAG59-4226</name>
</gene>
<dbReference type="SUPFAM" id="SSF51261">
    <property type="entry name" value="Duplicated hybrid motif"/>
    <property type="match status" value="1"/>
</dbReference>
<organism evidence="5">
    <name type="scientific">uncultured Thermomicrobiales bacterium</name>
    <dbReference type="NCBI Taxonomy" id="1645740"/>
    <lineage>
        <taxon>Bacteria</taxon>
        <taxon>Pseudomonadati</taxon>
        <taxon>Thermomicrobiota</taxon>
        <taxon>Thermomicrobia</taxon>
        <taxon>Thermomicrobiales</taxon>
        <taxon>environmental samples</taxon>
    </lineage>
</organism>
<feature type="region of interest" description="Disordered" evidence="2">
    <location>
        <begin position="12"/>
        <end position="163"/>
    </location>
</feature>
<feature type="compositionally biased region" description="Basic and acidic residues" evidence="2">
    <location>
        <begin position="140"/>
        <end position="157"/>
    </location>
</feature>
<dbReference type="AlphaFoldDB" id="A0A6J4VEG1"/>
<dbReference type="PANTHER" id="PTHR21666">
    <property type="entry name" value="PEPTIDASE-RELATED"/>
    <property type="match status" value="1"/>
</dbReference>
<sequence length="587" mass="62325">MLGAATIVLLAPAAGSSAQAGPTRQAQSVVDSDETIDRTTVPPGDSESAVRDSAASSDDAEPPGGDAGRGDSGETPGAVRDESRGSTAPSTSAMDADLRPVSSTRLRGEAAPVSLRRSRIPAVEERQAKTEADPAPTKQAAERGGERERKSPDRTPSGERVWPLKPEDFTFTQAFGCVAQIAGFYNAEPGCPGSAPVVHTGVDLAAPLGTHFYAAASGWVTEAGLDRPEGLANTRIVIQHDGSNRGFATEYLHWIAAYVEPGDYVEAGEPIGEIGSVGYSTGPHLHFAVIDFDDGSHLDPLTWLPEDRRSGAYAGLPVGTKPIRFKNENVDLPDYADPSPPPVPVEEEVPEPERRVQQDQARRDEQERERKADARERDDRRPRAEREPGDGSSADGPEVQGSTDATSAPKDRDRSSGATGDQVRSPKDRSKPVADDTEAPASPPATNSERRNEDDASGPDGDGRNRDERDGIAEAGDRNDDRTGNRRPVSEASPPPERRDERDANAGENVDGANRGNGQDGEKRERGNDESSPNDAGDERPADSQLDRDRRGEQVQNGSKTSATADRDDAGPEPVGGELPVTEGAEV</sequence>